<gene>
    <name evidence="3" type="primary">tyrA</name>
    <name evidence="3" type="ORF">TST_0007</name>
</gene>
<dbReference type="InterPro" id="IPR036291">
    <property type="entry name" value="NAD(P)-bd_dom_sf"/>
</dbReference>
<proteinExistence type="predicted"/>
<dbReference type="InterPro" id="IPR046825">
    <property type="entry name" value="PDH_C"/>
</dbReference>
<dbReference type="InterPro" id="IPR003099">
    <property type="entry name" value="Prephen_DH"/>
</dbReference>
<name>A0A0S3QR65_THET7</name>
<feature type="domain" description="Prephenate/arogenate dehydrogenase" evidence="2">
    <location>
        <begin position="1"/>
        <end position="283"/>
    </location>
</feature>
<dbReference type="EC" id="1.3.1.12" evidence="3"/>
<dbReference type="InterPro" id="IPR008927">
    <property type="entry name" value="6-PGluconate_DH-like_C_sf"/>
</dbReference>
<dbReference type="KEGG" id="ttk:TST_0007"/>
<keyword evidence="4" id="KW-1185">Reference proteome</keyword>
<evidence type="ECO:0000313" key="3">
    <source>
        <dbReference type="EMBL" id="BAT70818.1"/>
    </source>
</evidence>
<dbReference type="PROSITE" id="PS51176">
    <property type="entry name" value="PDH_ADH"/>
    <property type="match status" value="1"/>
</dbReference>
<dbReference type="GO" id="GO:0008977">
    <property type="term" value="F:prephenate dehydrogenase (NAD+) activity"/>
    <property type="evidence" value="ECO:0007669"/>
    <property type="project" value="UniProtKB-EC"/>
</dbReference>
<dbReference type="SUPFAM" id="SSF51735">
    <property type="entry name" value="NAD(P)-binding Rossmann-fold domains"/>
    <property type="match status" value="1"/>
</dbReference>
<dbReference type="AlphaFoldDB" id="A0A0S3QR65"/>
<sequence>MKVSIIGFGLIGGSIALNLKLINPATEIVAVDPDDSNLEYAVTHGFCDVPRGTIGKDIEKSDFIVLATHLDVLNDVAEDVAVLLSGEELVMDVASVKGWVVEHIKPIFDSRGISFVASHPIAGTEKSGAMNAVKGLFDGARCIIAPYGNSQEEISKARLFWELLGSQVELMDPFEHDRIFSQVSHLPHLIAYALVDYVLRKDEGAALSYAGGGFRDFTRIAASSPDMWVEIFKRNRENVVKDLDSIIEVLKEYRYLLKVENWDELYQLLDVVSKTRRSLKFSV</sequence>
<dbReference type="GO" id="GO:0006571">
    <property type="term" value="P:tyrosine biosynthetic process"/>
    <property type="evidence" value="ECO:0007669"/>
    <property type="project" value="InterPro"/>
</dbReference>
<dbReference type="Proteomes" id="UP000063234">
    <property type="component" value="Chromosome"/>
</dbReference>
<dbReference type="Gene3D" id="1.10.3660.10">
    <property type="entry name" value="6-phosphogluconate dehydrogenase C-terminal like domain"/>
    <property type="match status" value="1"/>
</dbReference>
<evidence type="ECO:0000313" key="4">
    <source>
        <dbReference type="Proteomes" id="UP000063234"/>
    </source>
</evidence>
<dbReference type="OrthoDB" id="9802008at2"/>
<evidence type="ECO:0000256" key="1">
    <source>
        <dbReference type="ARBA" id="ARBA00023002"/>
    </source>
</evidence>
<dbReference type="PATRIC" id="fig|1298851.3.peg.7"/>
<evidence type="ECO:0000259" key="2">
    <source>
        <dbReference type="PROSITE" id="PS51176"/>
    </source>
</evidence>
<dbReference type="EMBL" id="AP013035">
    <property type="protein sequence ID" value="BAT70818.1"/>
    <property type="molecule type" value="Genomic_DNA"/>
</dbReference>
<dbReference type="PANTHER" id="PTHR21363">
    <property type="entry name" value="PREPHENATE DEHYDROGENASE"/>
    <property type="match status" value="1"/>
</dbReference>
<dbReference type="SUPFAM" id="SSF48179">
    <property type="entry name" value="6-phosphogluconate dehydrogenase C-terminal domain-like"/>
    <property type="match status" value="1"/>
</dbReference>
<dbReference type="Gene3D" id="3.40.50.720">
    <property type="entry name" value="NAD(P)-binding Rossmann-like Domain"/>
    <property type="match status" value="1"/>
</dbReference>
<accession>A0A0S3QR65</accession>
<dbReference type="STRING" id="1298851.TST_0007"/>
<protein>
    <submittedName>
        <fullName evidence="3">Prephenate dehydrogenase</fullName>
        <ecNumber evidence="3">1.3.1.12</ecNumber>
    </submittedName>
</protein>
<keyword evidence="1 3" id="KW-0560">Oxidoreductase</keyword>
<reference evidence="4" key="1">
    <citation type="journal article" date="2018" name="Science">
        <title>A primordial and reversible TCA cycle in a facultatively chemolithoautotrophic thermophile.</title>
        <authorList>
            <person name="Nunoura T."/>
            <person name="Chikaraishi Y."/>
            <person name="Izaki R."/>
            <person name="Suwa T."/>
            <person name="Sato T."/>
            <person name="Harada T."/>
            <person name="Mori K."/>
            <person name="Kato Y."/>
            <person name="Miyazaki M."/>
            <person name="Shimamura S."/>
            <person name="Yanagawa K."/>
            <person name="Shuto A."/>
            <person name="Ohkouchi N."/>
            <person name="Fujita N."/>
            <person name="Takaki Y."/>
            <person name="Atomi H."/>
            <person name="Takai K."/>
        </authorList>
    </citation>
    <scope>NUCLEOTIDE SEQUENCE [LARGE SCALE GENOMIC DNA]</scope>
    <source>
        <strain evidence="4">DSM 17441 / JCM 13301 / NBRC 103674 / ABI70S6</strain>
    </source>
</reference>
<dbReference type="Pfam" id="PF02153">
    <property type="entry name" value="PDH_N"/>
    <property type="match status" value="1"/>
</dbReference>
<dbReference type="GO" id="GO:0070403">
    <property type="term" value="F:NAD+ binding"/>
    <property type="evidence" value="ECO:0007669"/>
    <property type="project" value="InterPro"/>
</dbReference>
<organism evidence="3 4">
    <name type="scientific">Thermosulfidibacter takaii (strain DSM 17441 / JCM 13301 / NBRC 103674 / ABI70S6)</name>
    <dbReference type="NCBI Taxonomy" id="1298851"/>
    <lineage>
        <taxon>Bacteria</taxon>
        <taxon>Pseudomonadati</taxon>
        <taxon>Thermosulfidibacterota</taxon>
        <taxon>Thermosulfidibacteria</taxon>
        <taxon>Thermosulfidibacterales</taxon>
        <taxon>Thermosulfidibacteraceae</taxon>
    </lineage>
</organism>
<dbReference type="InterPro" id="IPR050812">
    <property type="entry name" value="Preph/Arog_dehydrog"/>
</dbReference>
<dbReference type="RefSeq" id="WP_068548471.1">
    <property type="nucleotide sequence ID" value="NZ_AP013035.1"/>
</dbReference>
<dbReference type="Pfam" id="PF20463">
    <property type="entry name" value="PDH_C"/>
    <property type="match status" value="1"/>
</dbReference>
<dbReference type="PANTHER" id="PTHR21363:SF0">
    <property type="entry name" value="PREPHENATE DEHYDROGENASE [NADP(+)]"/>
    <property type="match status" value="1"/>
</dbReference>
<dbReference type="GO" id="GO:0004665">
    <property type="term" value="F:prephenate dehydrogenase (NADP+) activity"/>
    <property type="evidence" value="ECO:0007669"/>
    <property type="project" value="InterPro"/>
</dbReference>
<dbReference type="InterPro" id="IPR046826">
    <property type="entry name" value="PDH_N"/>
</dbReference>